<dbReference type="InterPro" id="IPR008250">
    <property type="entry name" value="ATPase_P-typ_transduc_dom_A_sf"/>
</dbReference>
<organism evidence="10 11">
    <name type="scientific">Rheinheimera tilapiae</name>
    <dbReference type="NCBI Taxonomy" id="875043"/>
    <lineage>
        <taxon>Bacteria</taxon>
        <taxon>Pseudomonadati</taxon>
        <taxon>Pseudomonadota</taxon>
        <taxon>Gammaproteobacteria</taxon>
        <taxon>Chromatiales</taxon>
        <taxon>Chromatiaceae</taxon>
        <taxon>Rheinheimera</taxon>
    </lineage>
</organism>
<dbReference type="InterPro" id="IPR023298">
    <property type="entry name" value="ATPase_P-typ_TM_dom_sf"/>
</dbReference>
<feature type="transmembrane region" description="Helical" evidence="8">
    <location>
        <begin position="850"/>
        <end position="868"/>
    </location>
</feature>
<keyword evidence="4" id="KW-0067">ATP-binding</keyword>
<dbReference type="InterPro" id="IPR036412">
    <property type="entry name" value="HAD-like_sf"/>
</dbReference>
<evidence type="ECO:0000256" key="7">
    <source>
        <dbReference type="ARBA" id="ARBA00023136"/>
    </source>
</evidence>
<dbReference type="PANTHER" id="PTHR42861">
    <property type="entry name" value="CALCIUM-TRANSPORTING ATPASE"/>
    <property type="match status" value="1"/>
</dbReference>
<sequence length="915" mass="97695">MDRRVNAHIRLMQTVIVATNNADQRCYSGVLAMHSAQKQLVEPPALNRDASSPVAGLSATAAALKLAADGPNELPGNAPTSNLLLLRQVLTEPMFLMLLAAGSIYFALGDRTEALLLLGFVVLVIALTWLEQHKTQRTLESLRDLSAPRALVIRDQQTLRIAARDLVCGDIIILREGDRIAADATLLSGQLAVNESLLTGEAMPVQKMTRQQHQDASVPAAAVAGAAADVAADVSTLFASTVVVSGLGQAVVHATAGATAVGQIGKDLAKSQIQPSALQTASGQLVRRLGVLALLIALCQVLLAWGWDQQPLLPSLLSGIALAMAILPEEIPVILTVFLAMGAWRLAQQKVLTRRVAAVESLGAVSVLAVDKTGTLTLNQMQVAALAIPTGQDSAEQFSPADAKSLPEAFHSLTEFAMLATPGDPFDPMEQAIQQFSDRWLAGTEHVRDGRQPEREYPLSADILAMTKVFAGNTPRQYVLAAKGAPEAIADLCHLTPAQCGQIQTQVHAMAQRGWRVLGVARGLWQQANGRDSGWPDSQHQFDFSFCGLVALADPPRPEVPAAIAECRQAGIRLLMLTGDHADTARAIAAQIGLSERPEVLTGVDLAALDDTALSARLHKTDICARLQPSDKLRLVTLLQQQGEVVAMTGDGVNDAPALKAADIGIAMGQRGTDVAREAAALVLLDDSFSRIVSAIRRGRRIYDNIGKATQFTFAVHMPIIALALVPALLHWPAFLLPVHIVLLELIINPACSIIFEAEPGATDLMQRPPRDLHTSPFSLHQLGQGLLQGAGIAVILLCMYGWLLARHGAGVRSSSLIVLMLLLSVFLLILANRDRARPALSGLFSQNRWVMRLALIMILLLGLLMWLRPLGAVMGTMAPAGADFMVAAVGIVLMLLWLELLRRTSAVAPAKPVV</sequence>
<dbReference type="InterPro" id="IPR004014">
    <property type="entry name" value="ATPase_P-typ_cation-transptr_N"/>
</dbReference>
<dbReference type="EMBL" id="JBHLXP010000001">
    <property type="protein sequence ID" value="MFC0047257.1"/>
    <property type="molecule type" value="Genomic_DNA"/>
</dbReference>
<feature type="transmembrane region" description="Helical" evidence="8">
    <location>
        <begin position="89"/>
        <end position="108"/>
    </location>
</feature>
<dbReference type="InterPro" id="IPR023299">
    <property type="entry name" value="ATPase_P-typ_cyto_dom_N"/>
</dbReference>
<dbReference type="SMART" id="SM00831">
    <property type="entry name" value="Cation_ATPase_N"/>
    <property type="match status" value="1"/>
</dbReference>
<dbReference type="PROSITE" id="PS00154">
    <property type="entry name" value="ATPASE_E1_E2"/>
    <property type="match status" value="1"/>
</dbReference>
<evidence type="ECO:0000256" key="5">
    <source>
        <dbReference type="ARBA" id="ARBA00022967"/>
    </source>
</evidence>
<dbReference type="InterPro" id="IPR006068">
    <property type="entry name" value="ATPase_P-typ_cation-transptr_C"/>
</dbReference>
<dbReference type="SUPFAM" id="SSF56784">
    <property type="entry name" value="HAD-like"/>
    <property type="match status" value="1"/>
</dbReference>
<evidence type="ECO:0000256" key="3">
    <source>
        <dbReference type="ARBA" id="ARBA00022741"/>
    </source>
</evidence>
<dbReference type="NCBIfam" id="TIGR01494">
    <property type="entry name" value="ATPase_P-type"/>
    <property type="match status" value="1"/>
</dbReference>
<dbReference type="Proteomes" id="UP001589813">
    <property type="component" value="Unassembled WGS sequence"/>
</dbReference>
<gene>
    <name evidence="10" type="ORF">ACFFJP_03005</name>
</gene>
<evidence type="ECO:0000259" key="9">
    <source>
        <dbReference type="SMART" id="SM00831"/>
    </source>
</evidence>
<protein>
    <submittedName>
        <fullName evidence="10">Cation-translocating P-type ATPase</fullName>
    </submittedName>
</protein>
<dbReference type="PRINTS" id="PR00119">
    <property type="entry name" value="CATATPASE"/>
</dbReference>
<dbReference type="Pfam" id="PF00689">
    <property type="entry name" value="Cation_ATPase_C"/>
    <property type="match status" value="1"/>
</dbReference>
<dbReference type="InterPro" id="IPR023214">
    <property type="entry name" value="HAD_sf"/>
</dbReference>
<comment type="caution">
    <text evidence="10">The sequence shown here is derived from an EMBL/GenBank/DDBJ whole genome shotgun (WGS) entry which is preliminary data.</text>
</comment>
<evidence type="ECO:0000256" key="1">
    <source>
        <dbReference type="ARBA" id="ARBA00004141"/>
    </source>
</evidence>
<evidence type="ECO:0000256" key="4">
    <source>
        <dbReference type="ARBA" id="ARBA00022840"/>
    </source>
</evidence>
<keyword evidence="11" id="KW-1185">Reference proteome</keyword>
<feature type="transmembrane region" description="Helical" evidence="8">
    <location>
        <begin position="880"/>
        <end position="899"/>
    </location>
</feature>
<feature type="transmembrane region" description="Helical" evidence="8">
    <location>
        <begin position="709"/>
        <end position="729"/>
    </location>
</feature>
<evidence type="ECO:0000313" key="11">
    <source>
        <dbReference type="Proteomes" id="UP001589813"/>
    </source>
</evidence>
<accession>A0ABV6BB24</accession>
<keyword evidence="3" id="KW-0547">Nucleotide-binding</keyword>
<dbReference type="PRINTS" id="PR00120">
    <property type="entry name" value="HATPASE"/>
</dbReference>
<evidence type="ECO:0000256" key="8">
    <source>
        <dbReference type="SAM" id="Phobius"/>
    </source>
</evidence>
<name>A0ABV6BB24_9GAMM</name>
<keyword evidence="2 8" id="KW-0812">Transmembrane</keyword>
<dbReference type="Gene3D" id="1.20.1110.10">
    <property type="entry name" value="Calcium-transporting ATPase, transmembrane domain"/>
    <property type="match status" value="2"/>
</dbReference>
<proteinExistence type="predicted"/>
<dbReference type="SUPFAM" id="SSF81665">
    <property type="entry name" value="Calcium ATPase, transmembrane domain M"/>
    <property type="match status" value="1"/>
</dbReference>
<dbReference type="InterPro" id="IPR059000">
    <property type="entry name" value="ATPase_P-type_domA"/>
</dbReference>
<evidence type="ECO:0000313" key="10">
    <source>
        <dbReference type="EMBL" id="MFC0047257.1"/>
    </source>
</evidence>
<evidence type="ECO:0000256" key="6">
    <source>
        <dbReference type="ARBA" id="ARBA00022989"/>
    </source>
</evidence>
<feature type="transmembrane region" description="Helical" evidence="8">
    <location>
        <begin position="810"/>
        <end position="830"/>
    </location>
</feature>
<comment type="subcellular location">
    <subcellularLocation>
        <location evidence="1">Membrane</location>
        <topology evidence="1">Multi-pass membrane protein</topology>
    </subcellularLocation>
</comment>
<feature type="transmembrane region" description="Helical" evidence="8">
    <location>
        <begin position="289"/>
        <end position="307"/>
    </location>
</feature>
<evidence type="ECO:0000256" key="2">
    <source>
        <dbReference type="ARBA" id="ARBA00022692"/>
    </source>
</evidence>
<dbReference type="Pfam" id="PF00122">
    <property type="entry name" value="E1-E2_ATPase"/>
    <property type="match status" value="1"/>
</dbReference>
<dbReference type="Gene3D" id="3.40.50.1000">
    <property type="entry name" value="HAD superfamily/HAD-like"/>
    <property type="match status" value="2"/>
</dbReference>
<dbReference type="Pfam" id="PF00702">
    <property type="entry name" value="Hydrolase"/>
    <property type="match status" value="1"/>
</dbReference>
<dbReference type="InterPro" id="IPR001757">
    <property type="entry name" value="P_typ_ATPase"/>
</dbReference>
<dbReference type="SFLD" id="SFLDS00003">
    <property type="entry name" value="Haloacid_Dehalogenase"/>
    <property type="match status" value="1"/>
</dbReference>
<feature type="transmembrane region" description="Helical" evidence="8">
    <location>
        <begin position="786"/>
        <end position="804"/>
    </location>
</feature>
<reference evidence="10 11" key="1">
    <citation type="submission" date="2024-09" db="EMBL/GenBank/DDBJ databases">
        <authorList>
            <person name="Sun Q."/>
            <person name="Mori K."/>
        </authorList>
    </citation>
    <scope>NUCLEOTIDE SEQUENCE [LARGE SCALE GENOMIC DNA]</scope>
    <source>
        <strain evidence="10 11">KCTC 23315</strain>
    </source>
</reference>
<keyword evidence="5" id="KW-1278">Translocase</keyword>
<dbReference type="SUPFAM" id="SSF81653">
    <property type="entry name" value="Calcium ATPase, transduction domain A"/>
    <property type="match status" value="1"/>
</dbReference>
<feature type="transmembrane region" description="Helical" evidence="8">
    <location>
        <begin position="319"/>
        <end position="344"/>
    </location>
</feature>
<feature type="domain" description="Cation-transporting P-type ATPase N-terminal" evidence="9">
    <location>
        <begin position="36"/>
        <end position="110"/>
    </location>
</feature>
<feature type="transmembrane region" description="Helical" evidence="8">
    <location>
        <begin position="114"/>
        <end position="130"/>
    </location>
</feature>
<dbReference type="InterPro" id="IPR044492">
    <property type="entry name" value="P_typ_ATPase_HD_dom"/>
</dbReference>
<keyword evidence="7 8" id="KW-0472">Membrane</keyword>
<dbReference type="Pfam" id="PF00690">
    <property type="entry name" value="Cation_ATPase_N"/>
    <property type="match status" value="1"/>
</dbReference>
<dbReference type="InterPro" id="IPR018303">
    <property type="entry name" value="ATPase_P-typ_P_site"/>
</dbReference>
<dbReference type="SFLD" id="SFLDG00002">
    <property type="entry name" value="C1.7:_P-type_atpase_like"/>
    <property type="match status" value="1"/>
</dbReference>
<dbReference type="SFLD" id="SFLDF00027">
    <property type="entry name" value="p-type_atpase"/>
    <property type="match status" value="1"/>
</dbReference>
<dbReference type="RefSeq" id="WP_377240365.1">
    <property type="nucleotide sequence ID" value="NZ_JBHLXP010000001.1"/>
</dbReference>
<dbReference type="Gene3D" id="2.70.150.10">
    <property type="entry name" value="Calcium-transporting ATPase, cytoplasmic transduction domain A"/>
    <property type="match status" value="1"/>
</dbReference>
<dbReference type="Gene3D" id="3.40.1110.10">
    <property type="entry name" value="Calcium-transporting ATPase, cytoplasmic domain N"/>
    <property type="match status" value="2"/>
</dbReference>
<keyword evidence="6 8" id="KW-1133">Transmembrane helix</keyword>